<evidence type="ECO:0000313" key="4">
    <source>
        <dbReference type="Proteomes" id="UP001153642"/>
    </source>
</evidence>
<sequence>MAKKPLFIVIVFCVIKLTLHLIADYNSGYQGDELLHIETGNHLAFGFMEFPPLIALLAFLQNLLQSSSVFVNHIFIHLAAISIMIMVSKIVLELGGKAKAVFLVLLCIIIAPGFERSQQLFQPVVFSQFFWVLNFYFLLKYVCYLKRRHLWFLTLGTALAFLTKYDAVFFIFGVLSLLIYKTTRQALYRHKFWWHILVFILVISPNIIWQYKNDFPVLKMFDRLYQTQLDQLEPIPVLTRLIISLNPLTLLVWGVGFVFMFHAQMRKYRPAVLSILLSVVLLSLSQGKGYYFYPVLLTILPFGGVFWESVIVTKRKWVIYPLTLFLCLGIFLIPFGMPVFSLKHYLKKTYPYEKKEVTGGQYAVRFEERFSNEKWSKTLKALKQVYDSLPEMEKKSALIWGKHYRQAGAVSLYGKEYGLPNAFSLHGSFYSWLPSGEMPLTTIALRDGDLNGKDFFERYFEEIIPVKSVYNPYADEKEKLYQTIFICKSPKQTFDELKEQFQDRIFE</sequence>
<reference evidence="3" key="1">
    <citation type="submission" date="2022-11" db="EMBL/GenBank/DDBJ databases">
        <title>High-quality draft genome sequence of Galbibacter sp. strain CMA-7.</title>
        <authorList>
            <person name="Wei L."/>
            <person name="Dong C."/>
            <person name="Shao Z."/>
        </authorList>
    </citation>
    <scope>NUCLEOTIDE SEQUENCE</scope>
    <source>
        <strain evidence="3">CMA-7</strain>
    </source>
</reference>
<keyword evidence="1" id="KW-1133">Transmembrane helix</keyword>
<evidence type="ECO:0000259" key="2">
    <source>
        <dbReference type="PROSITE" id="PS50206"/>
    </source>
</evidence>
<feature type="transmembrane region" description="Helical" evidence="1">
    <location>
        <begin position="121"/>
        <end position="139"/>
    </location>
</feature>
<feature type="transmembrane region" description="Helical" evidence="1">
    <location>
        <begin position="70"/>
        <end position="92"/>
    </location>
</feature>
<feature type="transmembrane region" description="Helical" evidence="1">
    <location>
        <begin position="98"/>
        <end position="114"/>
    </location>
</feature>
<comment type="caution">
    <text evidence="3">The sequence shown here is derived from an EMBL/GenBank/DDBJ whole genome shotgun (WGS) entry which is preliminary data.</text>
</comment>
<feature type="transmembrane region" description="Helical" evidence="1">
    <location>
        <begin position="291"/>
        <end position="310"/>
    </location>
</feature>
<dbReference type="InterPro" id="IPR038731">
    <property type="entry name" value="RgtA/B/C-like"/>
</dbReference>
<feature type="transmembrane region" description="Helical" evidence="1">
    <location>
        <begin position="43"/>
        <end position="63"/>
    </location>
</feature>
<organism evidence="3 4">
    <name type="scientific">Galbibacter pacificus</name>
    <dbReference type="NCBI Taxonomy" id="2996052"/>
    <lineage>
        <taxon>Bacteria</taxon>
        <taxon>Pseudomonadati</taxon>
        <taxon>Bacteroidota</taxon>
        <taxon>Flavobacteriia</taxon>
        <taxon>Flavobacteriales</taxon>
        <taxon>Flavobacteriaceae</taxon>
        <taxon>Galbibacter</taxon>
    </lineage>
</organism>
<evidence type="ECO:0000313" key="3">
    <source>
        <dbReference type="EMBL" id="MDG3586769.1"/>
    </source>
</evidence>
<feature type="transmembrane region" description="Helical" evidence="1">
    <location>
        <begin position="192"/>
        <end position="211"/>
    </location>
</feature>
<feature type="domain" description="Rhodanese" evidence="2">
    <location>
        <begin position="406"/>
        <end position="441"/>
    </location>
</feature>
<keyword evidence="3" id="KW-0328">Glycosyltransferase</keyword>
<keyword evidence="3" id="KW-0808">Transferase</keyword>
<feature type="transmembrane region" description="Helical" evidence="1">
    <location>
        <begin position="268"/>
        <end position="285"/>
    </location>
</feature>
<gene>
    <name evidence="3" type="ORF">OSR52_12910</name>
</gene>
<proteinExistence type="predicted"/>
<feature type="transmembrane region" description="Helical" evidence="1">
    <location>
        <begin position="317"/>
        <end position="337"/>
    </location>
</feature>
<feature type="transmembrane region" description="Helical" evidence="1">
    <location>
        <begin position="151"/>
        <end position="180"/>
    </location>
</feature>
<keyword evidence="1" id="KW-0472">Membrane</keyword>
<feature type="transmembrane region" description="Helical" evidence="1">
    <location>
        <begin position="5"/>
        <end position="23"/>
    </location>
</feature>
<dbReference type="Proteomes" id="UP001153642">
    <property type="component" value="Unassembled WGS sequence"/>
</dbReference>
<dbReference type="GO" id="GO:0016757">
    <property type="term" value="F:glycosyltransferase activity"/>
    <property type="evidence" value="ECO:0007669"/>
    <property type="project" value="UniProtKB-KW"/>
</dbReference>
<evidence type="ECO:0000256" key="1">
    <source>
        <dbReference type="SAM" id="Phobius"/>
    </source>
</evidence>
<keyword evidence="4" id="KW-1185">Reference proteome</keyword>
<protein>
    <submittedName>
        <fullName evidence="3">Glycosyltransferase family 39 protein</fullName>
        <ecNumber evidence="3">2.4.-.-</ecNumber>
    </submittedName>
</protein>
<dbReference type="InterPro" id="IPR001763">
    <property type="entry name" value="Rhodanese-like_dom"/>
</dbReference>
<dbReference type="EMBL" id="JAPMUA010000004">
    <property type="protein sequence ID" value="MDG3586769.1"/>
    <property type="molecule type" value="Genomic_DNA"/>
</dbReference>
<dbReference type="Pfam" id="PF13231">
    <property type="entry name" value="PMT_2"/>
    <property type="match status" value="1"/>
</dbReference>
<feature type="transmembrane region" description="Helical" evidence="1">
    <location>
        <begin position="241"/>
        <end position="261"/>
    </location>
</feature>
<dbReference type="RefSeq" id="WP_277900490.1">
    <property type="nucleotide sequence ID" value="NZ_JAPMUA010000004.1"/>
</dbReference>
<keyword evidence="1" id="KW-0812">Transmembrane</keyword>
<dbReference type="PROSITE" id="PS50206">
    <property type="entry name" value="RHODANESE_3"/>
    <property type="match status" value="1"/>
</dbReference>
<name>A0ABT6FU23_9FLAO</name>
<accession>A0ABT6FU23</accession>
<dbReference type="EC" id="2.4.-.-" evidence="3"/>